<dbReference type="EMBL" id="JABELV010000023">
    <property type="protein sequence ID" value="KAG7562905.1"/>
    <property type="molecule type" value="Genomic_DNA"/>
</dbReference>
<feature type="compositionally biased region" description="Low complexity" evidence="1">
    <location>
        <begin position="37"/>
        <end position="74"/>
    </location>
</feature>
<keyword evidence="4" id="KW-1185">Reference proteome</keyword>
<organism evidence="3 4">
    <name type="scientific">Filobasidium floriforme</name>
    <dbReference type="NCBI Taxonomy" id="5210"/>
    <lineage>
        <taxon>Eukaryota</taxon>
        <taxon>Fungi</taxon>
        <taxon>Dikarya</taxon>
        <taxon>Basidiomycota</taxon>
        <taxon>Agaricomycotina</taxon>
        <taxon>Tremellomycetes</taxon>
        <taxon>Filobasidiales</taxon>
        <taxon>Filobasidiaceae</taxon>
        <taxon>Filobasidium</taxon>
    </lineage>
</organism>
<protein>
    <submittedName>
        <fullName evidence="3">Uncharacterized protein</fullName>
    </submittedName>
</protein>
<reference evidence="3" key="1">
    <citation type="submission" date="2020-04" db="EMBL/GenBank/DDBJ databases">
        <title>Analysis of mating type loci in Filobasidium floriforme.</title>
        <authorList>
            <person name="Nowrousian M."/>
        </authorList>
    </citation>
    <scope>NUCLEOTIDE SEQUENCE</scope>
    <source>
        <strain evidence="3">CBS 6242</strain>
    </source>
</reference>
<gene>
    <name evidence="3" type="ORF">FFLO_01595</name>
</gene>
<dbReference type="Proteomes" id="UP000812966">
    <property type="component" value="Unassembled WGS sequence"/>
</dbReference>
<proteinExistence type="predicted"/>
<evidence type="ECO:0000256" key="2">
    <source>
        <dbReference type="SAM" id="SignalP"/>
    </source>
</evidence>
<feature type="region of interest" description="Disordered" evidence="1">
    <location>
        <begin position="24"/>
        <end position="76"/>
    </location>
</feature>
<evidence type="ECO:0000313" key="3">
    <source>
        <dbReference type="EMBL" id="KAG7562905.1"/>
    </source>
</evidence>
<accession>A0A8K0JP69</accession>
<feature type="compositionally biased region" description="Polar residues" evidence="1">
    <location>
        <begin position="24"/>
        <end position="36"/>
    </location>
</feature>
<evidence type="ECO:0000256" key="1">
    <source>
        <dbReference type="SAM" id="MobiDB-lite"/>
    </source>
</evidence>
<dbReference type="AlphaFoldDB" id="A0A8K0JP69"/>
<feature type="signal peptide" evidence="2">
    <location>
        <begin position="1"/>
        <end position="20"/>
    </location>
</feature>
<comment type="caution">
    <text evidence="3">The sequence shown here is derived from an EMBL/GenBank/DDBJ whole genome shotgun (WGS) entry which is preliminary data.</text>
</comment>
<name>A0A8K0JP69_9TREE</name>
<sequence length="186" mass="18423">MRLSICGVATAVCLIASVLAQDNQSSSNTNAVTRQPQSSQSQTQAASSSAANSNSQSQASSGSNSQSSASTSSAPPVTSVYSTAFETYSVSNSQTISYTSSGNVTTVIQPGSTSKTPVTLPTAASTIADGDAGGAATITAPDPGNTSFRNSGPDDNYTTNWGGKIKPVATVFGAGVALVLIGASLV</sequence>
<keyword evidence="2" id="KW-0732">Signal</keyword>
<feature type="chain" id="PRO_5035471020" evidence="2">
    <location>
        <begin position="21"/>
        <end position="186"/>
    </location>
</feature>
<evidence type="ECO:0000313" key="4">
    <source>
        <dbReference type="Proteomes" id="UP000812966"/>
    </source>
</evidence>